<evidence type="ECO:0000259" key="1">
    <source>
        <dbReference type="Pfam" id="PF20511"/>
    </source>
</evidence>
<dbReference type="EMBL" id="QXGM01000002">
    <property type="protein sequence ID" value="RSX54915.1"/>
    <property type="molecule type" value="Genomic_DNA"/>
</dbReference>
<dbReference type="GO" id="GO:0005829">
    <property type="term" value="C:cytosol"/>
    <property type="evidence" value="ECO:0007669"/>
    <property type="project" value="TreeGrafter"/>
</dbReference>
<dbReference type="InterPro" id="IPR014710">
    <property type="entry name" value="RmlC-like_jellyroll"/>
</dbReference>
<sequence>MYTIHPVPKHYAWGSHDRLQHLFDLPPQESEGPLAEMWFSGHTGSASMLEMPSPKGESTLVSVPTAIVHDPLDMVGHKSSDEFGPVLPYLFKIICAREPLSLQVHPIDFEARAGFNEENARGIALDDPTRSFKDTNAKNEMVVALEPFMASVGFSTRNVAMKNLALVNHPVALRMLAALQSTNEGEVSADSKQIMQTGLVDGESHDLDQSESTNFGAQAAFDNFQSADVMMPVASSVWHLGMKRIFRAFHAAITAGPVDAQLLLDALQAGLGKATATKQILAFEYAIRAATAFPGDASALALLMMNPVLLDEGDSVFIPTGTPHAYIHGMGAEIMTNSDNVLRAGLTVKHKDIEHLLKCLNCKPSMPIDPSDTRVGRFLTRDMVVYRPHVNEFMLVYGRVDAQHTPWPVLDAMAKRYDAIVRQVSGHPTLPHLGPRIVMCTQGAVKCVTERDTRVLHQGEAVFVPASDGWLSVDPVTDSSADSTGSFVAASTPF</sequence>
<dbReference type="GO" id="GO:0004476">
    <property type="term" value="F:mannose-6-phosphate isomerase activity"/>
    <property type="evidence" value="ECO:0007669"/>
    <property type="project" value="InterPro"/>
</dbReference>
<evidence type="ECO:0000313" key="2">
    <source>
        <dbReference type="EMBL" id="RSX54915.1"/>
    </source>
</evidence>
<proteinExistence type="predicted"/>
<evidence type="ECO:0000313" key="3">
    <source>
        <dbReference type="Proteomes" id="UP000287609"/>
    </source>
</evidence>
<dbReference type="InterPro" id="IPR046457">
    <property type="entry name" value="PMI_typeI_cat"/>
</dbReference>
<dbReference type="Gene3D" id="2.60.120.10">
    <property type="entry name" value="Jelly Rolls"/>
    <property type="match status" value="3"/>
</dbReference>
<protein>
    <submittedName>
        <fullName evidence="2">Mannose-6-phosphate isomerase</fullName>
    </submittedName>
</protein>
<dbReference type="Pfam" id="PF20511">
    <property type="entry name" value="PMI_typeI_cat"/>
    <property type="match status" value="1"/>
</dbReference>
<dbReference type="SUPFAM" id="SSF51182">
    <property type="entry name" value="RmlC-like cupins"/>
    <property type="match status" value="1"/>
</dbReference>
<keyword evidence="2" id="KW-0413">Isomerase</keyword>
<dbReference type="PRINTS" id="PR00714">
    <property type="entry name" value="MAN6PISMRASE"/>
</dbReference>
<dbReference type="InterPro" id="IPR011051">
    <property type="entry name" value="RmlC_Cupin_sf"/>
</dbReference>
<feature type="domain" description="Phosphomannose isomerase type I catalytic" evidence="1">
    <location>
        <begin position="3"/>
        <end position="154"/>
    </location>
</feature>
<dbReference type="Proteomes" id="UP000287609">
    <property type="component" value="Unassembled WGS sequence"/>
</dbReference>
<dbReference type="GO" id="GO:0008270">
    <property type="term" value="F:zinc ion binding"/>
    <property type="evidence" value="ECO:0007669"/>
    <property type="project" value="InterPro"/>
</dbReference>
<dbReference type="GO" id="GO:0009298">
    <property type="term" value="P:GDP-mannose biosynthetic process"/>
    <property type="evidence" value="ECO:0007669"/>
    <property type="project" value="InterPro"/>
</dbReference>
<organism evidence="2 3">
    <name type="scientific">Bifidobacterium dolichotidis</name>
    <dbReference type="NCBI Taxonomy" id="2306976"/>
    <lineage>
        <taxon>Bacteria</taxon>
        <taxon>Bacillati</taxon>
        <taxon>Actinomycetota</taxon>
        <taxon>Actinomycetes</taxon>
        <taxon>Bifidobacteriales</taxon>
        <taxon>Bifidobacteriaceae</taxon>
        <taxon>Bifidobacterium</taxon>
    </lineage>
</organism>
<reference evidence="2 3" key="1">
    <citation type="submission" date="2018-09" db="EMBL/GenBank/DDBJ databases">
        <title>Characterization of the phylogenetic diversity of five novel species belonging to the genus Bifidobacterium.</title>
        <authorList>
            <person name="Lugli G.A."/>
            <person name="Duranti S."/>
            <person name="Milani C."/>
        </authorList>
    </citation>
    <scope>NUCLEOTIDE SEQUENCE [LARGE SCALE GENOMIC DNA]</scope>
    <source>
        <strain evidence="2 3">2036B</strain>
    </source>
</reference>
<dbReference type="PANTHER" id="PTHR10309">
    <property type="entry name" value="MANNOSE-6-PHOSPHATE ISOMERASE"/>
    <property type="match status" value="1"/>
</dbReference>
<keyword evidence="3" id="KW-1185">Reference proteome</keyword>
<dbReference type="CDD" id="cd07011">
    <property type="entry name" value="cupin_PMI_type_I_N"/>
    <property type="match status" value="1"/>
</dbReference>
<dbReference type="AlphaFoldDB" id="A0A430FQ23"/>
<dbReference type="PANTHER" id="PTHR10309:SF0">
    <property type="entry name" value="MANNOSE-6-PHOSPHATE ISOMERASE"/>
    <property type="match status" value="1"/>
</dbReference>
<dbReference type="InterPro" id="IPR016305">
    <property type="entry name" value="Mannose-6-P_Isomerase"/>
</dbReference>
<gene>
    <name evidence="2" type="ORF">D2E26_0969</name>
</gene>
<comment type="caution">
    <text evidence="2">The sequence shown here is derived from an EMBL/GenBank/DDBJ whole genome shotgun (WGS) entry which is preliminary data.</text>
</comment>
<accession>A0A430FQ23</accession>
<name>A0A430FQ23_9BIFI</name>
<dbReference type="RefSeq" id="WP_125963596.1">
    <property type="nucleotide sequence ID" value="NZ_QXGM01000002.1"/>
</dbReference>
<dbReference type="OrthoDB" id="9792649at2"/>